<sequence>MATKFTASQSVTIAVPKQSVPIQHYLRQPHRLVNAMVDNSRVQHVSEEVFRLKMRPLTFMSLSIQPIVDMRVWADTHGTIYLRSEGCEIRGFEYVNQRFALNLKGYLSPHHDADHTRLEGKADLEVLVDIPYPFSLTPKAILETSGNGLLKSVLLTIKQRISHHLLADYRHWVSSQMEINQIVNIDTDMSILKVDC</sequence>
<dbReference type="AlphaFoldDB" id="A0A1X4G3S2"/>
<dbReference type="PANTHER" id="PTHR34133:SF8">
    <property type="entry name" value="OS07G0633000 PROTEIN"/>
    <property type="match status" value="1"/>
</dbReference>
<dbReference type="PANTHER" id="PTHR34133">
    <property type="entry name" value="OS07G0633000 PROTEIN"/>
    <property type="match status" value="1"/>
</dbReference>
<proteinExistence type="predicted"/>
<evidence type="ECO:0000313" key="1">
    <source>
        <dbReference type="EMBL" id="OSO88211.1"/>
    </source>
</evidence>
<comment type="caution">
    <text evidence="1">The sequence shown here is derived from an EMBL/GenBank/DDBJ whole genome shotgun (WGS) entry which is preliminary data.</text>
</comment>
<reference evidence="2" key="1">
    <citation type="submission" date="2017-04" db="EMBL/GenBank/DDBJ databases">
        <authorList>
            <person name="Abreu V.A."/>
            <person name="Popin R.V."/>
            <person name="Rigonato J."/>
            <person name="Andreote A.P."/>
            <person name="Schaker P.C."/>
            <person name="Hoff-Risseti C."/>
            <person name="Alvarenga D.O."/>
            <person name="Varani A.M."/>
            <person name="Fiore M.F."/>
        </authorList>
    </citation>
    <scope>NUCLEOTIDE SEQUENCE [LARGE SCALE GENOMIC DNA]</scope>
    <source>
        <strain evidence="2">CENA303</strain>
    </source>
</reference>
<dbReference type="Pfam" id="PF09366">
    <property type="entry name" value="DUF1997"/>
    <property type="match status" value="1"/>
</dbReference>
<dbReference type="EMBL" id="NBYN01000059">
    <property type="protein sequence ID" value="OSO88211.1"/>
    <property type="molecule type" value="Genomic_DNA"/>
</dbReference>
<accession>A0A1X4G3S2</accession>
<organism evidence="1 2">
    <name type="scientific">Cylindrospermopsis raciborskii CENA303</name>
    <dbReference type="NCBI Taxonomy" id="1170769"/>
    <lineage>
        <taxon>Bacteria</taxon>
        <taxon>Bacillati</taxon>
        <taxon>Cyanobacteriota</taxon>
        <taxon>Cyanophyceae</taxon>
        <taxon>Nostocales</taxon>
        <taxon>Aphanizomenonaceae</taxon>
        <taxon>Cylindrospermopsis</taxon>
    </lineage>
</organism>
<evidence type="ECO:0000313" key="2">
    <source>
        <dbReference type="Proteomes" id="UP000192997"/>
    </source>
</evidence>
<gene>
    <name evidence="1" type="ORF">B7O87_14030</name>
</gene>
<dbReference type="RefSeq" id="WP_085729005.1">
    <property type="nucleotide sequence ID" value="NZ_NBYN01000059.1"/>
</dbReference>
<name>A0A1X4G3S2_9CYAN</name>
<dbReference type="InterPro" id="IPR018971">
    <property type="entry name" value="DUF1997"/>
</dbReference>
<evidence type="ECO:0008006" key="3">
    <source>
        <dbReference type="Google" id="ProtNLM"/>
    </source>
</evidence>
<protein>
    <recommendedName>
        <fullName evidence="3">DUF1997 domain-containing protein</fullName>
    </recommendedName>
</protein>
<dbReference type="Proteomes" id="UP000192997">
    <property type="component" value="Unassembled WGS sequence"/>
</dbReference>